<proteinExistence type="inferred from homology"/>
<keyword evidence="6" id="KW-0653">Protein transport</keyword>
<evidence type="ECO:0000313" key="12">
    <source>
        <dbReference type="EMBL" id="PJE79675.1"/>
    </source>
</evidence>
<comment type="subcellular location">
    <subcellularLocation>
        <location evidence="1">Cell membrane</location>
        <topology evidence="1">Multi-pass membrane protein</topology>
    </subcellularLocation>
</comment>
<dbReference type="Pfam" id="PF03840">
    <property type="entry name" value="SecG"/>
    <property type="match status" value="1"/>
</dbReference>
<evidence type="ECO:0000256" key="1">
    <source>
        <dbReference type="ARBA" id="ARBA00004651"/>
    </source>
</evidence>
<keyword evidence="4" id="KW-1003">Cell membrane</keyword>
<dbReference type="GO" id="GO:0009306">
    <property type="term" value="P:protein secretion"/>
    <property type="evidence" value="ECO:0007669"/>
    <property type="project" value="InterPro"/>
</dbReference>
<dbReference type="PANTHER" id="PTHR34182">
    <property type="entry name" value="PROTEIN-EXPORT MEMBRANE PROTEIN SECG"/>
    <property type="match status" value="1"/>
</dbReference>
<evidence type="ECO:0000256" key="11">
    <source>
        <dbReference type="SAM" id="Phobius"/>
    </source>
</evidence>
<evidence type="ECO:0000256" key="5">
    <source>
        <dbReference type="ARBA" id="ARBA00022692"/>
    </source>
</evidence>
<keyword evidence="5 11" id="KW-0812">Transmembrane</keyword>
<comment type="caution">
    <text evidence="12">The sequence shown here is derived from an EMBL/GenBank/DDBJ whole genome shotgun (WGS) entry which is preliminary data.</text>
</comment>
<comment type="similarity">
    <text evidence="2">Belongs to the SecG family.</text>
</comment>
<feature type="compositionally biased region" description="Basic and acidic residues" evidence="10">
    <location>
        <begin position="122"/>
        <end position="142"/>
    </location>
</feature>
<dbReference type="EMBL" id="NSIT01000054">
    <property type="protein sequence ID" value="PJE79675.1"/>
    <property type="molecule type" value="Genomic_DNA"/>
</dbReference>
<evidence type="ECO:0000256" key="3">
    <source>
        <dbReference type="ARBA" id="ARBA00022448"/>
    </source>
</evidence>
<evidence type="ECO:0000256" key="9">
    <source>
        <dbReference type="ARBA" id="ARBA00023136"/>
    </source>
</evidence>
<sequence>METIVLIVHVMVAAAVIGLVLIQQGKGAEAGASFGGGASQTVFGSQGTSSFLSKTTSVLALVFFLTSLGLALYARQRADVMSTDGIPSVITEPVAPVVKDKGNSDVPEAVQDYVKPQADDVPVDKISAKSGDEKKVVEKQEPVLKSQPVKGTGEK</sequence>
<evidence type="ECO:0000256" key="4">
    <source>
        <dbReference type="ARBA" id="ARBA00022475"/>
    </source>
</evidence>
<evidence type="ECO:0000256" key="6">
    <source>
        <dbReference type="ARBA" id="ARBA00022927"/>
    </source>
</evidence>
<dbReference type="PANTHER" id="PTHR34182:SF1">
    <property type="entry name" value="PROTEIN-EXPORT MEMBRANE PROTEIN SECG"/>
    <property type="match status" value="1"/>
</dbReference>
<feature type="transmembrane region" description="Helical" evidence="11">
    <location>
        <begin position="51"/>
        <end position="73"/>
    </location>
</feature>
<evidence type="ECO:0000256" key="7">
    <source>
        <dbReference type="ARBA" id="ARBA00022989"/>
    </source>
</evidence>
<dbReference type="GO" id="GO:0065002">
    <property type="term" value="P:intracellular protein transmembrane transport"/>
    <property type="evidence" value="ECO:0007669"/>
    <property type="project" value="TreeGrafter"/>
</dbReference>
<reference evidence="12" key="1">
    <citation type="journal article" date="2017" name="Appl. Environ. Microbiol.">
        <title>Molecular characterization of an Endozoicomonas-like organism causing infection in king scallop Pecten maximus L.</title>
        <authorList>
            <person name="Cano I."/>
            <person name="van Aerle R."/>
            <person name="Ross S."/>
            <person name="Verner-Jeffreys D.W."/>
            <person name="Paley R.K."/>
            <person name="Rimmer G."/>
            <person name="Ryder D."/>
            <person name="Hooper P."/>
            <person name="Stone D."/>
            <person name="Feist S.W."/>
        </authorList>
    </citation>
    <scope>NUCLEOTIDE SEQUENCE</scope>
</reference>
<keyword evidence="7 11" id="KW-1133">Transmembrane helix</keyword>
<gene>
    <name evidence="12" type="primary">secG</name>
    <name evidence="12" type="ORF">CI610_01349</name>
</gene>
<name>A0A2H9T8U5_9ZZZZ</name>
<dbReference type="AlphaFoldDB" id="A0A2H9T8U5"/>
<keyword evidence="8" id="KW-0811">Translocation</keyword>
<feature type="region of interest" description="Disordered" evidence="10">
    <location>
        <begin position="121"/>
        <end position="155"/>
    </location>
</feature>
<protein>
    <submittedName>
        <fullName evidence="12">Protein-export membrane protein SecG</fullName>
    </submittedName>
</protein>
<keyword evidence="9 11" id="KW-0472">Membrane</keyword>
<dbReference type="NCBIfam" id="TIGR00810">
    <property type="entry name" value="secG"/>
    <property type="match status" value="1"/>
</dbReference>
<evidence type="ECO:0000256" key="2">
    <source>
        <dbReference type="ARBA" id="ARBA00008445"/>
    </source>
</evidence>
<evidence type="ECO:0000256" key="10">
    <source>
        <dbReference type="SAM" id="MobiDB-lite"/>
    </source>
</evidence>
<accession>A0A2H9T8U5</accession>
<dbReference type="InterPro" id="IPR004692">
    <property type="entry name" value="SecG"/>
</dbReference>
<dbReference type="GO" id="GO:0043952">
    <property type="term" value="P:protein transport by the Sec complex"/>
    <property type="evidence" value="ECO:0007669"/>
    <property type="project" value="TreeGrafter"/>
</dbReference>
<organism evidence="12">
    <name type="scientific">invertebrate metagenome</name>
    <dbReference type="NCBI Taxonomy" id="1711999"/>
    <lineage>
        <taxon>unclassified sequences</taxon>
        <taxon>metagenomes</taxon>
        <taxon>organismal metagenomes</taxon>
    </lineage>
</organism>
<keyword evidence="3" id="KW-0813">Transport</keyword>
<dbReference type="PRINTS" id="PR01651">
    <property type="entry name" value="SECGEXPORT"/>
</dbReference>
<dbReference type="GO" id="GO:0005886">
    <property type="term" value="C:plasma membrane"/>
    <property type="evidence" value="ECO:0007669"/>
    <property type="project" value="UniProtKB-SubCell"/>
</dbReference>
<dbReference type="GO" id="GO:0015450">
    <property type="term" value="F:protein-transporting ATPase activity"/>
    <property type="evidence" value="ECO:0007669"/>
    <property type="project" value="InterPro"/>
</dbReference>
<evidence type="ECO:0000256" key="8">
    <source>
        <dbReference type="ARBA" id="ARBA00023010"/>
    </source>
</evidence>